<keyword evidence="2" id="KW-1185">Reference proteome</keyword>
<evidence type="ECO:0000313" key="1">
    <source>
        <dbReference type="EMBL" id="GAA3818167.1"/>
    </source>
</evidence>
<evidence type="ECO:0000313" key="2">
    <source>
        <dbReference type="Proteomes" id="UP001500888"/>
    </source>
</evidence>
<accession>A0ABP7IGW3</accession>
<gene>
    <name evidence="1" type="ORF">GCM10022226_43410</name>
</gene>
<comment type="caution">
    <text evidence="1">The sequence shown here is derived from an EMBL/GenBank/DDBJ whole genome shotgun (WGS) entry which is preliminary data.</text>
</comment>
<proteinExistence type="predicted"/>
<organism evidence="1 2">
    <name type="scientific">Sphaerisporangium flaviroseum</name>
    <dbReference type="NCBI Taxonomy" id="509199"/>
    <lineage>
        <taxon>Bacteria</taxon>
        <taxon>Bacillati</taxon>
        <taxon>Actinomycetota</taxon>
        <taxon>Actinomycetes</taxon>
        <taxon>Streptosporangiales</taxon>
        <taxon>Streptosporangiaceae</taxon>
        <taxon>Sphaerisporangium</taxon>
    </lineage>
</organism>
<sequence length="102" mass="10863">MGKDRIRHPATISTYKRPGDGLLAATGALMPRSVDVARNFVWQGDGRGRTCLRSDAIYGSRSRPDVADVAAQPPTCPVSVFKVESSTDVFALPTWSGGSAAR</sequence>
<dbReference type="Proteomes" id="UP001500888">
    <property type="component" value="Unassembled WGS sequence"/>
</dbReference>
<reference evidence="2" key="1">
    <citation type="journal article" date="2019" name="Int. J. Syst. Evol. Microbiol.">
        <title>The Global Catalogue of Microorganisms (GCM) 10K type strain sequencing project: providing services to taxonomists for standard genome sequencing and annotation.</title>
        <authorList>
            <consortium name="The Broad Institute Genomics Platform"/>
            <consortium name="The Broad Institute Genome Sequencing Center for Infectious Disease"/>
            <person name="Wu L."/>
            <person name="Ma J."/>
        </authorList>
    </citation>
    <scope>NUCLEOTIDE SEQUENCE [LARGE SCALE GENOMIC DNA]</scope>
    <source>
        <strain evidence="2">JCM 16908</strain>
    </source>
</reference>
<dbReference type="EMBL" id="BAAAZR010000010">
    <property type="protein sequence ID" value="GAA3818167.1"/>
    <property type="molecule type" value="Genomic_DNA"/>
</dbReference>
<name>A0ABP7IGW3_9ACTN</name>
<protein>
    <submittedName>
        <fullName evidence="1">Uncharacterized protein</fullName>
    </submittedName>
</protein>